<proteinExistence type="predicted"/>
<gene>
    <name evidence="1" type="ORF">METZ01_LOCUS430055</name>
</gene>
<dbReference type="UniPathway" id="UPA00078"/>
<organism evidence="1">
    <name type="scientific">marine metagenome</name>
    <dbReference type="NCBI Taxonomy" id="408172"/>
    <lineage>
        <taxon>unclassified sequences</taxon>
        <taxon>metagenomes</taxon>
        <taxon>ecological metagenomes</taxon>
    </lineage>
</organism>
<dbReference type="PANTHER" id="PTHR43210">
    <property type="entry name" value="DETHIOBIOTIN SYNTHETASE"/>
    <property type="match status" value="1"/>
</dbReference>
<dbReference type="CDD" id="cd03109">
    <property type="entry name" value="DTBS"/>
    <property type="match status" value="1"/>
</dbReference>
<sequence>MRVLVSGNDTGIGKTFVCSFLCSQFADEEDVFYLKPVETGSPSPQDAKHVKQDNSNCVTATHFQFSEPLSPGFAAREEGVLISFEEIARKALEDTGNHNISIIEGAGGLAT</sequence>
<dbReference type="GO" id="GO:0005524">
    <property type="term" value="F:ATP binding"/>
    <property type="evidence" value="ECO:0007669"/>
    <property type="project" value="InterPro"/>
</dbReference>
<name>A0A382Y354_9ZZZZ</name>
<dbReference type="GO" id="GO:0005829">
    <property type="term" value="C:cytosol"/>
    <property type="evidence" value="ECO:0007669"/>
    <property type="project" value="TreeGrafter"/>
</dbReference>
<dbReference type="GO" id="GO:0004141">
    <property type="term" value="F:dethiobiotin synthase activity"/>
    <property type="evidence" value="ECO:0007669"/>
    <property type="project" value="InterPro"/>
</dbReference>
<evidence type="ECO:0000313" key="1">
    <source>
        <dbReference type="EMBL" id="SVD77201.1"/>
    </source>
</evidence>
<dbReference type="GO" id="GO:0000287">
    <property type="term" value="F:magnesium ion binding"/>
    <property type="evidence" value="ECO:0007669"/>
    <property type="project" value="InterPro"/>
</dbReference>
<dbReference type="Pfam" id="PF13500">
    <property type="entry name" value="AAA_26"/>
    <property type="match status" value="1"/>
</dbReference>
<reference evidence="1" key="1">
    <citation type="submission" date="2018-05" db="EMBL/GenBank/DDBJ databases">
        <authorList>
            <person name="Lanie J.A."/>
            <person name="Ng W.-L."/>
            <person name="Kazmierczak K.M."/>
            <person name="Andrzejewski T.M."/>
            <person name="Davidsen T.M."/>
            <person name="Wayne K.J."/>
            <person name="Tettelin H."/>
            <person name="Glass J.I."/>
            <person name="Rusch D."/>
            <person name="Podicherti R."/>
            <person name="Tsui H.-C.T."/>
            <person name="Winkler M.E."/>
        </authorList>
    </citation>
    <scope>NUCLEOTIDE SEQUENCE</scope>
</reference>
<dbReference type="Gene3D" id="3.40.50.300">
    <property type="entry name" value="P-loop containing nucleotide triphosphate hydrolases"/>
    <property type="match status" value="1"/>
</dbReference>
<dbReference type="GO" id="GO:0009102">
    <property type="term" value="P:biotin biosynthetic process"/>
    <property type="evidence" value="ECO:0007669"/>
    <property type="project" value="UniProtKB-UniPathway"/>
</dbReference>
<evidence type="ECO:0008006" key="2">
    <source>
        <dbReference type="Google" id="ProtNLM"/>
    </source>
</evidence>
<dbReference type="PANTHER" id="PTHR43210:SF5">
    <property type="entry name" value="DETHIOBIOTIN SYNTHETASE"/>
    <property type="match status" value="1"/>
</dbReference>
<accession>A0A382Y354</accession>
<dbReference type="AlphaFoldDB" id="A0A382Y354"/>
<dbReference type="EMBL" id="UINC01172231">
    <property type="protein sequence ID" value="SVD77201.1"/>
    <property type="molecule type" value="Genomic_DNA"/>
</dbReference>
<dbReference type="InterPro" id="IPR027417">
    <property type="entry name" value="P-loop_NTPase"/>
</dbReference>
<feature type="non-terminal residue" evidence="1">
    <location>
        <position position="111"/>
    </location>
</feature>
<dbReference type="InterPro" id="IPR004472">
    <property type="entry name" value="DTB_synth_BioD"/>
</dbReference>
<dbReference type="SUPFAM" id="SSF52540">
    <property type="entry name" value="P-loop containing nucleoside triphosphate hydrolases"/>
    <property type="match status" value="1"/>
</dbReference>
<protein>
    <recommendedName>
        <fullName evidence="2">CobQ/CobB/MinD/ParA nucleotide binding domain-containing protein</fullName>
    </recommendedName>
</protein>